<feature type="signal peptide" evidence="1">
    <location>
        <begin position="1"/>
        <end position="44"/>
    </location>
</feature>
<feature type="chain" id="PRO_5046136676" evidence="1">
    <location>
        <begin position="45"/>
        <end position="166"/>
    </location>
</feature>
<dbReference type="InterPro" id="IPR032032">
    <property type="entry name" value="Tai4"/>
</dbReference>
<accession>A0ABN0Q7H5</accession>
<evidence type="ECO:0000313" key="2">
    <source>
        <dbReference type="EMBL" id="ESS58047.1"/>
    </source>
</evidence>
<keyword evidence="3" id="KW-1185">Reference proteome</keyword>
<keyword evidence="1" id="KW-0732">Signal</keyword>
<proteinExistence type="predicted"/>
<name>A0ABN0Q7H5_ENTCL</name>
<dbReference type="EMBL" id="AXOM01000046">
    <property type="protein sequence ID" value="ESS58047.1"/>
    <property type="molecule type" value="Genomic_DNA"/>
</dbReference>
<evidence type="ECO:0000313" key="3">
    <source>
        <dbReference type="Proteomes" id="UP000017834"/>
    </source>
</evidence>
<evidence type="ECO:0000256" key="1">
    <source>
        <dbReference type="SAM" id="SignalP"/>
    </source>
</evidence>
<reference evidence="2 3" key="1">
    <citation type="journal article" date="2014" name="Genome Announc.">
        <title>Draft Genome Sequence of Enterobacter cloacae Strain S611.</title>
        <authorList>
            <person name="Wang D."/>
            <person name="Han C.S."/>
            <person name="Dichosa A.E."/>
            <person name="Gleasner C.D."/>
            <person name="Johnson S.L."/>
            <person name="Daligault H.E."/>
            <person name="Davenport K.W."/>
            <person name="Li P.E."/>
            <person name="Pierson E.A."/>
            <person name="Pierson L.S.III."/>
        </authorList>
    </citation>
    <scope>NUCLEOTIDE SEQUENCE [LARGE SCALE GENOMIC DNA]</scope>
    <source>
        <strain evidence="2 3">S611</strain>
    </source>
</reference>
<organism evidence="2 3">
    <name type="scientific">Enterobacter cloacae S611</name>
    <dbReference type="NCBI Taxonomy" id="1399146"/>
    <lineage>
        <taxon>Bacteria</taxon>
        <taxon>Pseudomonadati</taxon>
        <taxon>Pseudomonadota</taxon>
        <taxon>Gammaproteobacteria</taxon>
        <taxon>Enterobacterales</taxon>
        <taxon>Enterobacteriaceae</taxon>
        <taxon>Enterobacter</taxon>
        <taxon>Enterobacter cloacae complex</taxon>
    </lineage>
</organism>
<dbReference type="Pfam" id="PF16695">
    <property type="entry name" value="Tai4"/>
    <property type="match status" value="1"/>
</dbReference>
<sequence length="166" mass="18107">MWLAFFMCFALRSAAQPLFYRELLMRGFSRALIATLLLSAGVSAAPQPEAASRTYGQNYKDAALALCVAKAYASESAASKDASASAGGFDNWSEYDAEKGAGKMGELADRYLAGQYHSHQGSDVKLNLMKCIDMYHSAELAKQVKDFVPHPERSWAQDHASAKRGK</sequence>
<gene>
    <name evidence="2" type="ORF">EDP2_1627</name>
</gene>
<comment type="caution">
    <text evidence="2">The sequence shown here is derived from an EMBL/GenBank/DDBJ whole genome shotgun (WGS) entry which is preliminary data.</text>
</comment>
<protein>
    <submittedName>
        <fullName evidence="2">Uncharacterized protein</fullName>
    </submittedName>
</protein>
<dbReference type="Proteomes" id="UP000017834">
    <property type="component" value="Unassembled WGS sequence"/>
</dbReference>
<dbReference type="Gene3D" id="1.20.120.1620">
    <property type="match status" value="1"/>
</dbReference>
<dbReference type="InterPro" id="IPR038314">
    <property type="entry name" value="T6SS_sf"/>
</dbReference>